<dbReference type="CDD" id="cd16320">
    <property type="entry name" value="MraZ_N"/>
    <property type="match status" value="1"/>
</dbReference>
<dbReference type="InterPro" id="IPR003444">
    <property type="entry name" value="MraZ"/>
</dbReference>
<dbReference type="InterPro" id="IPR007159">
    <property type="entry name" value="SpoVT-AbrB_dom"/>
</dbReference>
<dbReference type="InterPro" id="IPR038619">
    <property type="entry name" value="MraZ_sf"/>
</dbReference>
<evidence type="ECO:0000256" key="6">
    <source>
        <dbReference type="ARBA" id="ARBA00023163"/>
    </source>
</evidence>
<gene>
    <name evidence="7" type="primary">mraZ</name>
    <name evidence="9" type="ORF">QLQ80_01595</name>
</gene>
<comment type="subunit">
    <text evidence="7">Forms oligomers.</text>
</comment>
<proteinExistence type="inferred from homology"/>
<dbReference type="InterPro" id="IPR035642">
    <property type="entry name" value="MraZ_N"/>
</dbReference>
<comment type="similarity">
    <text evidence="7">Belongs to the MraZ family.</text>
</comment>
<dbReference type="Gene3D" id="3.40.1550.20">
    <property type="entry name" value="Transcriptional regulator MraZ domain"/>
    <property type="match status" value="1"/>
</dbReference>
<dbReference type="PANTHER" id="PTHR34701:SF1">
    <property type="entry name" value="TRANSCRIPTIONAL REGULATOR MRAZ"/>
    <property type="match status" value="1"/>
</dbReference>
<evidence type="ECO:0000256" key="5">
    <source>
        <dbReference type="ARBA" id="ARBA00023125"/>
    </source>
</evidence>
<dbReference type="CDD" id="cd16321">
    <property type="entry name" value="MraZ_C"/>
    <property type="match status" value="1"/>
</dbReference>
<evidence type="ECO:0000256" key="7">
    <source>
        <dbReference type="HAMAP-Rule" id="MF_01008"/>
    </source>
</evidence>
<evidence type="ECO:0000259" key="8">
    <source>
        <dbReference type="PROSITE" id="PS51740"/>
    </source>
</evidence>
<dbReference type="GO" id="GO:0005737">
    <property type="term" value="C:cytoplasm"/>
    <property type="evidence" value="ECO:0007669"/>
    <property type="project" value="UniProtKB-UniRule"/>
</dbReference>
<evidence type="ECO:0000313" key="10">
    <source>
        <dbReference type="Proteomes" id="UP001224428"/>
    </source>
</evidence>
<evidence type="ECO:0000256" key="2">
    <source>
        <dbReference type="ARBA" id="ARBA00022490"/>
    </source>
</evidence>
<comment type="subcellular location">
    <subcellularLocation>
        <location evidence="7">Cytoplasm</location>
        <location evidence="7">Nucleoid</location>
    </subcellularLocation>
</comment>
<dbReference type="GO" id="GO:2000143">
    <property type="term" value="P:negative regulation of DNA-templated transcription initiation"/>
    <property type="evidence" value="ECO:0007669"/>
    <property type="project" value="TreeGrafter"/>
</dbReference>
<feature type="domain" description="SpoVT-AbrB" evidence="8">
    <location>
        <begin position="5"/>
        <end position="47"/>
    </location>
</feature>
<dbReference type="EMBL" id="JASDDP010000015">
    <property type="protein sequence ID" value="MDJ1645780.1"/>
    <property type="molecule type" value="Genomic_DNA"/>
</dbReference>
<keyword evidence="5 7" id="KW-0238">DNA-binding</keyword>
<keyword evidence="4 7" id="KW-0805">Transcription regulation</keyword>
<name>A0AAJ1UWS9_9MOLU</name>
<organism evidence="9 10">
    <name type="scientific">Mycoplasma phocimorsus</name>
    <dbReference type="NCBI Taxonomy" id="3045839"/>
    <lineage>
        <taxon>Bacteria</taxon>
        <taxon>Bacillati</taxon>
        <taxon>Mycoplasmatota</taxon>
        <taxon>Mollicutes</taxon>
        <taxon>Mycoplasmataceae</taxon>
        <taxon>Mycoplasma</taxon>
    </lineage>
</organism>
<evidence type="ECO:0000256" key="1">
    <source>
        <dbReference type="ARBA" id="ARBA00013860"/>
    </source>
</evidence>
<dbReference type="SUPFAM" id="SSF89447">
    <property type="entry name" value="AbrB/MazE/MraZ-like"/>
    <property type="match status" value="1"/>
</dbReference>
<dbReference type="PANTHER" id="PTHR34701">
    <property type="entry name" value="TRANSCRIPTIONAL REGULATOR MRAZ"/>
    <property type="match status" value="1"/>
</dbReference>
<dbReference type="HAMAP" id="MF_01008">
    <property type="entry name" value="MraZ"/>
    <property type="match status" value="1"/>
</dbReference>
<dbReference type="GO" id="GO:0003700">
    <property type="term" value="F:DNA-binding transcription factor activity"/>
    <property type="evidence" value="ECO:0007669"/>
    <property type="project" value="UniProtKB-UniRule"/>
</dbReference>
<accession>A0AAJ1UWS9</accession>
<comment type="caution">
    <text evidence="9">The sequence shown here is derived from an EMBL/GenBank/DDBJ whole genome shotgun (WGS) entry which is preliminary data.</text>
</comment>
<keyword evidence="6 7" id="KW-0804">Transcription</keyword>
<protein>
    <recommendedName>
        <fullName evidence="1 7">Transcriptional regulator MraZ</fullName>
    </recommendedName>
</protein>
<keyword evidence="9" id="KW-0132">Cell division</keyword>
<dbReference type="PROSITE" id="PS51740">
    <property type="entry name" value="SPOVT_ABRB"/>
    <property type="match status" value="2"/>
</dbReference>
<keyword evidence="10" id="KW-1185">Reference proteome</keyword>
<evidence type="ECO:0000256" key="3">
    <source>
        <dbReference type="ARBA" id="ARBA00022737"/>
    </source>
</evidence>
<keyword evidence="3" id="KW-0677">Repeat</keyword>
<dbReference type="InterPro" id="IPR037914">
    <property type="entry name" value="SpoVT-AbrB_sf"/>
</dbReference>
<evidence type="ECO:0000313" key="9">
    <source>
        <dbReference type="EMBL" id="MDJ1645780.1"/>
    </source>
</evidence>
<dbReference type="Proteomes" id="UP001224428">
    <property type="component" value="Unassembled WGS sequence"/>
</dbReference>
<dbReference type="GO" id="GO:0009295">
    <property type="term" value="C:nucleoid"/>
    <property type="evidence" value="ECO:0007669"/>
    <property type="project" value="UniProtKB-SubCell"/>
</dbReference>
<dbReference type="InterPro" id="IPR020603">
    <property type="entry name" value="MraZ_dom"/>
</dbReference>
<dbReference type="InterPro" id="IPR035644">
    <property type="entry name" value="MraZ_C"/>
</dbReference>
<keyword evidence="9" id="KW-0131">Cell cycle</keyword>
<dbReference type="AlphaFoldDB" id="A0AAJ1UWS9"/>
<reference evidence="9" key="1">
    <citation type="submission" date="2023-05" db="EMBL/GenBank/DDBJ databases">
        <title>Mycoplasma phocimorsus sp. nov., isolated from Scandinavian patients with seal finger or septic arthritis after contact with seals.</title>
        <authorList>
            <person name="Skafte-Holm A."/>
            <person name="Pedersen T.R."/>
            <person name="Froelund M."/>
            <person name="Stegger M."/>
            <person name="Qvortrup K."/>
            <person name="Michaels D.L."/>
            <person name="Brown D.R."/>
            <person name="Jensen J.S."/>
        </authorList>
    </citation>
    <scope>NUCLEOTIDE SEQUENCE</scope>
    <source>
        <strain evidence="9">M5725</strain>
    </source>
</reference>
<evidence type="ECO:0000256" key="4">
    <source>
        <dbReference type="ARBA" id="ARBA00023015"/>
    </source>
</evidence>
<dbReference type="RefSeq" id="WP_283827247.1">
    <property type="nucleotide sequence ID" value="NZ_JASDDP010000015.1"/>
</dbReference>
<dbReference type="GO" id="GO:0051301">
    <property type="term" value="P:cell division"/>
    <property type="evidence" value="ECO:0007669"/>
    <property type="project" value="UniProtKB-KW"/>
</dbReference>
<keyword evidence="2 7" id="KW-0963">Cytoplasm</keyword>
<sequence length="144" mass="16462">MFFSQFERTLDEKNRIVIPSKFRKDFGKSVVIRIDFDNIITLQTVESFIKLINDKKFDDPFDAKLRQLKRMITLLSEELVIDSAGRIIIPDKFLSVAAIKTKNIVFIGVGDKVEIWEKVNFDNLIGTNPGEKLGTLAQEIADRG</sequence>
<dbReference type="GO" id="GO:0000976">
    <property type="term" value="F:transcription cis-regulatory region binding"/>
    <property type="evidence" value="ECO:0007669"/>
    <property type="project" value="TreeGrafter"/>
</dbReference>
<dbReference type="Pfam" id="PF02381">
    <property type="entry name" value="MraZ"/>
    <property type="match status" value="2"/>
</dbReference>
<feature type="domain" description="SpoVT-AbrB" evidence="8">
    <location>
        <begin position="76"/>
        <end position="120"/>
    </location>
</feature>